<evidence type="ECO:0000259" key="7">
    <source>
        <dbReference type="PROSITE" id="PS50157"/>
    </source>
</evidence>
<feature type="domain" description="C2H2-type" evidence="7">
    <location>
        <begin position="865"/>
        <end position="893"/>
    </location>
</feature>
<dbReference type="EMBL" id="CAXLJM020000157">
    <property type="protein sequence ID" value="CAL8143455.1"/>
    <property type="molecule type" value="Genomic_DNA"/>
</dbReference>
<gene>
    <name evidence="8" type="ORF">ODALV1_LOCUS29590</name>
</gene>
<proteinExistence type="predicted"/>
<reference evidence="8 9" key="1">
    <citation type="submission" date="2024-08" db="EMBL/GenBank/DDBJ databases">
        <authorList>
            <person name="Cucini C."/>
            <person name="Frati F."/>
        </authorList>
    </citation>
    <scope>NUCLEOTIDE SEQUENCE [LARGE SCALE GENOMIC DNA]</scope>
</reference>
<name>A0ABP1S4T4_9HEXA</name>
<feature type="region of interest" description="Disordered" evidence="6">
    <location>
        <begin position="473"/>
        <end position="493"/>
    </location>
</feature>
<feature type="domain" description="C2H2-type" evidence="7">
    <location>
        <begin position="926"/>
        <end position="954"/>
    </location>
</feature>
<dbReference type="Pfam" id="PF00096">
    <property type="entry name" value="zf-C2H2"/>
    <property type="match status" value="1"/>
</dbReference>
<dbReference type="PROSITE" id="PS50157">
    <property type="entry name" value="ZINC_FINGER_C2H2_2"/>
    <property type="match status" value="8"/>
</dbReference>
<feature type="domain" description="C2H2-type" evidence="7">
    <location>
        <begin position="401"/>
        <end position="423"/>
    </location>
</feature>
<evidence type="ECO:0000256" key="5">
    <source>
        <dbReference type="PROSITE-ProRule" id="PRU00042"/>
    </source>
</evidence>
<dbReference type="InterPro" id="IPR013087">
    <property type="entry name" value="Znf_C2H2_type"/>
</dbReference>
<keyword evidence="2" id="KW-0677">Repeat</keyword>
<keyword evidence="9" id="KW-1185">Reference proteome</keyword>
<evidence type="ECO:0000256" key="3">
    <source>
        <dbReference type="ARBA" id="ARBA00022771"/>
    </source>
</evidence>
<evidence type="ECO:0000256" key="2">
    <source>
        <dbReference type="ARBA" id="ARBA00022737"/>
    </source>
</evidence>
<comment type="caution">
    <text evidence="8">The sequence shown here is derived from an EMBL/GenBank/DDBJ whole genome shotgun (WGS) entry which is preliminary data.</text>
</comment>
<feature type="domain" description="C2H2-type" evidence="7">
    <location>
        <begin position="805"/>
        <end position="832"/>
    </location>
</feature>
<keyword evidence="1" id="KW-0479">Metal-binding</keyword>
<dbReference type="PROSITE" id="PS00028">
    <property type="entry name" value="ZINC_FINGER_C2H2_1"/>
    <property type="match status" value="10"/>
</dbReference>
<dbReference type="Proteomes" id="UP001642540">
    <property type="component" value="Unassembled WGS sequence"/>
</dbReference>
<feature type="domain" description="C2H2-type" evidence="7">
    <location>
        <begin position="613"/>
        <end position="641"/>
    </location>
</feature>
<feature type="domain" description="C2H2-type" evidence="7">
    <location>
        <begin position="896"/>
        <end position="925"/>
    </location>
</feature>
<evidence type="ECO:0000313" key="8">
    <source>
        <dbReference type="EMBL" id="CAL8143455.1"/>
    </source>
</evidence>
<dbReference type="Gene3D" id="3.30.160.60">
    <property type="entry name" value="Classic Zinc Finger"/>
    <property type="match status" value="5"/>
</dbReference>
<evidence type="ECO:0000256" key="6">
    <source>
        <dbReference type="SAM" id="MobiDB-lite"/>
    </source>
</evidence>
<dbReference type="InterPro" id="IPR036236">
    <property type="entry name" value="Znf_C2H2_sf"/>
</dbReference>
<sequence length="981" mass="112723">MKSKFHNSLCILCYKPAIPKDDQNHNKKTGLEAKFLRLLLRHLNIKIEPKLQKFKNEFLCCEDCDLLGGSFCDLFFQLECLQLQLNWKLRRIYQTMICAGRVPSRVIAFRTQFETSPDEAGDGIDEPSQKILSEIQATRKRLIKNCKLKLKSSKPRVLLQRISNDGDDSTGVEIKSEKLSPKKLNTAPPTSLSVVGIPLQLKKCEILALLLTHIAVIYLSLPVYCMTSQEVYKVHEGCVSILDIEMLMDVECKEKFEDDTANSAEQNHQQLSPCQDNDDGCEYYEDDEGILEEMDAAQETCEDKISSEMDVQNVCEIDTSDVKHHENYKIEKLHSAVVGDGPIVEETLNYPEMRECSSSIHETPLQLSPEIPSIRVEMSTPNAISVDAEESRGRKTLRSLLKCYKCSKTFTNQASMNLHVKLHEENVFHDQSSESDSDSDSIKNEEIVGDTEFMEEDEVDIEENDEHSDVDVVEYSDSETELPPRIKNSGRRGLHSEQRIAKLPFTQCEICLVKYDCEAAVEKCRVVNHKLHKYVCCHSCRNFFTCHRLLARHRKERQRCFPKSPKDLEPAAAPLFPSGREIIGHKFCTVEGCYEVFQYEEWLQVHLKTHGKWDCTLCPAEFGKAHELAVHELDEHKNMPPATEASATNEETMEMTKKMQNMAKKPFSCTRCYKAFDKKGRQISHFVHDHLGIPRCTALETVKVKCEICKKPLDAATSVNVMKRHIQSQHNVEGMDPTAISKCTICQAPFRLRQYLTMHMRLVHKQTPNYKCPHCGKANFRNHNAFLGHLRQVHKGKPSGLVGAFECDICKDRFSNEPRLREHLRSHVDDDKLVFTCETCQKTFSKRVNLNNHVRNVHEQPKKTWHCEKCAKVFKTKAKLDQHTSYTHTDPSQWKFGCPEEGCGKRCWSRQKLTEHIRTHTKERPFICDFCGEAYRFRQYLRTHLAKVHGETAAKTLPTQQYTKPFDQELKEKVVTEAEGS</sequence>
<organism evidence="8 9">
    <name type="scientific">Orchesella dallaii</name>
    <dbReference type="NCBI Taxonomy" id="48710"/>
    <lineage>
        <taxon>Eukaryota</taxon>
        <taxon>Metazoa</taxon>
        <taxon>Ecdysozoa</taxon>
        <taxon>Arthropoda</taxon>
        <taxon>Hexapoda</taxon>
        <taxon>Collembola</taxon>
        <taxon>Entomobryomorpha</taxon>
        <taxon>Entomobryoidea</taxon>
        <taxon>Orchesellidae</taxon>
        <taxon>Orchesellinae</taxon>
        <taxon>Orchesella</taxon>
    </lineage>
</organism>
<dbReference type="PANTHER" id="PTHR24379:SF121">
    <property type="entry name" value="C2H2-TYPE DOMAIN-CONTAINING PROTEIN"/>
    <property type="match status" value="1"/>
</dbReference>
<dbReference type="SMART" id="SM00355">
    <property type="entry name" value="ZnF_C2H2"/>
    <property type="match status" value="12"/>
</dbReference>
<feature type="domain" description="C2H2-type" evidence="7">
    <location>
        <begin position="741"/>
        <end position="769"/>
    </location>
</feature>
<evidence type="ECO:0000256" key="1">
    <source>
        <dbReference type="ARBA" id="ARBA00022723"/>
    </source>
</evidence>
<accession>A0ABP1S4T4</accession>
<keyword evidence="4" id="KW-0862">Zinc</keyword>
<feature type="domain" description="C2H2-type" evidence="7">
    <location>
        <begin position="835"/>
        <end position="863"/>
    </location>
</feature>
<evidence type="ECO:0000313" key="9">
    <source>
        <dbReference type="Proteomes" id="UP001642540"/>
    </source>
</evidence>
<keyword evidence="3 5" id="KW-0863">Zinc-finger</keyword>
<dbReference type="SUPFAM" id="SSF57667">
    <property type="entry name" value="beta-beta-alpha zinc fingers"/>
    <property type="match status" value="3"/>
</dbReference>
<dbReference type="PANTHER" id="PTHR24379">
    <property type="entry name" value="KRAB AND ZINC FINGER DOMAIN-CONTAINING"/>
    <property type="match status" value="1"/>
</dbReference>
<protein>
    <recommendedName>
        <fullName evidence="7">C2H2-type domain-containing protein</fullName>
    </recommendedName>
</protein>
<evidence type="ECO:0000256" key="4">
    <source>
        <dbReference type="ARBA" id="ARBA00022833"/>
    </source>
</evidence>